<accession>B1XVR1</accession>
<sequence>MPLDTSIDPTKSIYVGTTLGCYRWQSGREKTVAAAYGYCGCKEPPEAWGG</sequence>
<dbReference type="STRING" id="452638.Pnec_1318"/>
<dbReference type="EMBL" id="CP001010">
    <property type="protein sequence ID" value="ACB44438.1"/>
    <property type="molecule type" value="Genomic_DNA"/>
</dbReference>
<protein>
    <submittedName>
        <fullName evidence="1">Phosphoglycolate phosphatase</fullName>
    </submittedName>
</protein>
<name>B1XVR1_POLNS</name>
<proteinExistence type="predicted"/>
<gene>
    <name evidence="1" type="ordered locus">Pnec_1318</name>
</gene>
<dbReference type="KEGG" id="pne:Pnec_1318"/>
<evidence type="ECO:0000313" key="1">
    <source>
        <dbReference type="EMBL" id="ACB44438.1"/>
    </source>
</evidence>
<reference evidence="1" key="1">
    <citation type="submission" date="2008-03" db="EMBL/GenBank/DDBJ databases">
        <title>Complete sequence of Polynucleobacter necessarius STIR1.</title>
        <authorList>
            <consortium name="US DOE Joint Genome Institute"/>
            <person name="Copeland A."/>
            <person name="Lucas S."/>
            <person name="Lapidus A."/>
            <person name="Barry K."/>
            <person name="Detter J.C."/>
            <person name="Glavina del Rio T."/>
            <person name="Hammon N."/>
            <person name="Israni S."/>
            <person name="Dalin E."/>
            <person name="Tice H."/>
            <person name="Pitluck S."/>
            <person name="Chain P."/>
            <person name="Malfatti S."/>
            <person name="Shin M."/>
            <person name="Vergez L."/>
            <person name="Schmutz J."/>
            <person name="Larimer F."/>
            <person name="Land M."/>
            <person name="Hauser L."/>
            <person name="Kyrpides N."/>
            <person name="Kim E."/>
            <person name="Hahn M."/>
            <person name="Richardson P."/>
        </authorList>
    </citation>
    <scope>NUCLEOTIDE SEQUENCE [LARGE SCALE GENOMIC DNA]</scope>
    <source>
        <strain evidence="1">STIR1</strain>
    </source>
</reference>
<dbReference type="AlphaFoldDB" id="B1XVR1"/>
<dbReference type="eggNOG" id="COG0546">
    <property type="taxonomic scope" value="Bacteria"/>
</dbReference>
<organism evidence="1">
    <name type="scientific">Polynucleobacter necessarius subsp. necessarius (strain STIR1)</name>
    <dbReference type="NCBI Taxonomy" id="452638"/>
    <lineage>
        <taxon>Bacteria</taxon>
        <taxon>Pseudomonadati</taxon>
        <taxon>Pseudomonadota</taxon>
        <taxon>Betaproteobacteria</taxon>
        <taxon>Burkholderiales</taxon>
        <taxon>Burkholderiaceae</taxon>
        <taxon>Polynucleobacter</taxon>
    </lineage>
</organism>
<dbReference type="HOGENOM" id="CLU_3121060_0_0_4"/>